<dbReference type="RefSeq" id="WP_378218090.1">
    <property type="nucleotide sequence ID" value="NZ_JBHRTK010000001.1"/>
</dbReference>
<protein>
    <recommendedName>
        <fullName evidence="3">GntR family transcriptional regulator</fullName>
    </recommendedName>
</protein>
<reference evidence="2" key="1">
    <citation type="journal article" date="2019" name="Int. J. Syst. Evol. Microbiol.">
        <title>The Global Catalogue of Microorganisms (GCM) 10K type strain sequencing project: providing services to taxonomists for standard genome sequencing and annotation.</title>
        <authorList>
            <consortium name="The Broad Institute Genomics Platform"/>
            <consortium name="The Broad Institute Genome Sequencing Center for Infectious Disease"/>
            <person name="Wu L."/>
            <person name="Ma J."/>
        </authorList>
    </citation>
    <scope>NUCLEOTIDE SEQUENCE [LARGE SCALE GENOMIC DNA]</scope>
    <source>
        <strain evidence="2">KCTC 52165</strain>
    </source>
</reference>
<gene>
    <name evidence="1" type="ORF">ACFOHJ_01650</name>
</gene>
<accession>A0ABV7K3N5</accession>
<organism evidence="1 2">
    <name type="scientific">Aquamicrobium soli</name>
    <dbReference type="NCBI Taxonomy" id="1811518"/>
    <lineage>
        <taxon>Bacteria</taxon>
        <taxon>Pseudomonadati</taxon>
        <taxon>Pseudomonadota</taxon>
        <taxon>Alphaproteobacteria</taxon>
        <taxon>Hyphomicrobiales</taxon>
        <taxon>Phyllobacteriaceae</taxon>
        <taxon>Aquamicrobium</taxon>
    </lineage>
</organism>
<dbReference type="Proteomes" id="UP001595583">
    <property type="component" value="Unassembled WGS sequence"/>
</dbReference>
<proteinExistence type="predicted"/>
<comment type="caution">
    <text evidence="1">The sequence shown here is derived from an EMBL/GenBank/DDBJ whole genome shotgun (WGS) entry which is preliminary data.</text>
</comment>
<evidence type="ECO:0000313" key="2">
    <source>
        <dbReference type="Proteomes" id="UP001595583"/>
    </source>
</evidence>
<dbReference type="EMBL" id="JBHRTK010000001">
    <property type="protein sequence ID" value="MFC3204903.1"/>
    <property type="molecule type" value="Genomic_DNA"/>
</dbReference>
<name>A0ABV7K3N5_9HYPH</name>
<sequence length="49" mass="5524">MGAAEHQHVISALQERNAAKARTAMERDLILGGEDFLRFLRTHEEFAVS</sequence>
<evidence type="ECO:0000313" key="1">
    <source>
        <dbReference type="EMBL" id="MFC3204903.1"/>
    </source>
</evidence>
<keyword evidence="2" id="KW-1185">Reference proteome</keyword>
<evidence type="ECO:0008006" key="3">
    <source>
        <dbReference type="Google" id="ProtNLM"/>
    </source>
</evidence>